<reference evidence="2 4" key="2">
    <citation type="submission" date="2018-06" db="EMBL/GenBank/DDBJ databases">
        <authorList>
            <consortium name="Pathogen Informatics"/>
            <person name="Doyle S."/>
        </authorList>
    </citation>
    <scope>NUCLEOTIDE SEQUENCE [LARGE SCALE GENOMIC DNA]</scope>
    <source>
        <strain evidence="2 4">NCTC11224</strain>
    </source>
</reference>
<evidence type="ECO:0000313" key="2">
    <source>
        <dbReference type="EMBL" id="SQB10697.1"/>
    </source>
</evidence>
<dbReference type="EMBL" id="UAVW01000006">
    <property type="protein sequence ID" value="SQB10697.1"/>
    <property type="molecule type" value="Genomic_DNA"/>
</dbReference>
<gene>
    <name evidence="1" type="ORF">ERS852480_02189</name>
    <name evidence="2" type="ORF">NCTC11224_02033</name>
</gene>
<protein>
    <submittedName>
        <fullName evidence="1">Uncharacterized protein</fullName>
    </submittedName>
</protein>
<evidence type="ECO:0000313" key="1">
    <source>
        <dbReference type="EMBL" id="CUO90843.1"/>
    </source>
</evidence>
<keyword evidence="4" id="KW-1185">Reference proteome</keyword>
<name>A0A174ITZ1_9FIRM</name>
<dbReference type="AlphaFoldDB" id="A0A174ITZ1"/>
<reference evidence="1 3" key="1">
    <citation type="submission" date="2015-09" db="EMBL/GenBank/DDBJ databases">
        <authorList>
            <consortium name="Pathogen Informatics"/>
        </authorList>
    </citation>
    <scope>NUCLEOTIDE SEQUENCE [LARGE SCALE GENOMIC DNA]</scope>
    <source>
        <strain evidence="1 3">2789STDY5834865</strain>
    </source>
</reference>
<dbReference type="Proteomes" id="UP000095512">
    <property type="component" value="Unassembled WGS sequence"/>
</dbReference>
<dbReference type="Proteomes" id="UP000251853">
    <property type="component" value="Unassembled WGS sequence"/>
</dbReference>
<sequence>MLKLTALSGADALSVFLPVPDICYIVENTAEAGKFLLRFKEFAAYMNPPQLAVPGYDMQFRHKYTAAGQRFPGPLSV</sequence>
<organism evidence="1 3">
    <name type="scientific">Enterocloster clostridioformis</name>
    <dbReference type="NCBI Taxonomy" id="1531"/>
    <lineage>
        <taxon>Bacteria</taxon>
        <taxon>Bacillati</taxon>
        <taxon>Bacillota</taxon>
        <taxon>Clostridia</taxon>
        <taxon>Lachnospirales</taxon>
        <taxon>Lachnospiraceae</taxon>
        <taxon>Enterocloster</taxon>
    </lineage>
</organism>
<accession>A0A174ITZ1</accession>
<dbReference type="EMBL" id="CZAB01000016">
    <property type="protein sequence ID" value="CUO90843.1"/>
    <property type="molecule type" value="Genomic_DNA"/>
</dbReference>
<proteinExistence type="predicted"/>
<evidence type="ECO:0000313" key="4">
    <source>
        <dbReference type="Proteomes" id="UP000251853"/>
    </source>
</evidence>
<evidence type="ECO:0000313" key="3">
    <source>
        <dbReference type="Proteomes" id="UP000095512"/>
    </source>
</evidence>